<dbReference type="EMBL" id="JASCZI010030360">
    <property type="protein sequence ID" value="MED6121798.1"/>
    <property type="molecule type" value="Genomic_DNA"/>
</dbReference>
<dbReference type="Pfam" id="PF01073">
    <property type="entry name" value="3Beta_HSD"/>
    <property type="match status" value="1"/>
</dbReference>
<keyword evidence="2" id="KW-0560">Oxidoreductase</keyword>
<dbReference type="InterPro" id="IPR036291">
    <property type="entry name" value="NAD(P)-bd_dom_sf"/>
</dbReference>
<dbReference type="Proteomes" id="UP001341840">
    <property type="component" value="Unassembled WGS sequence"/>
</dbReference>
<evidence type="ECO:0000256" key="1">
    <source>
        <dbReference type="ARBA" id="ARBA00022857"/>
    </source>
</evidence>
<dbReference type="SUPFAM" id="SSF51735">
    <property type="entry name" value="NAD(P)-binding Rossmann-fold domains"/>
    <property type="match status" value="1"/>
</dbReference>
<evidence type="ECO:0000259" key="3">
    <source>
        <dbReference type="Pfam" id="PF01073"/>
    </source>
</evidence>
<gene>
    <name evidence="4" type="ORF">PIB30_033519</name>
</gene>
<keyword evidence="1" id="KW-0521">NADP</keyword>
<dbReference type="Gene3D" id="3.40.50.720">
    <property type="entry name" value="NAD(P)-binding Rossmann-like Domain"/>
    <property type="match status" value="1"/>
</dbReference>
<sequence length="203" mass="22222">MVVFGRDTRDINFLTNLPGASQNLQILSADLSNPVSSNAAIEGCIGVFHVVIQMDFELQEPEVVTKRTIDGALGILKACLNSNAVKRLIYTSSSSAVLYHNSSGKDDSSEEVVLNEDFWSDVNYLRASMVDGWSYSVSKTLTEKAVLDRGVSVLISAAINLDWGSHAQQLPRGGEFLTHVSLVMENHALRKFYGSQECIHGWG</sequence>
<dbReference type="InterPro" id="IPR050425">
    <property type="entry name" value="NAD(P)_dehydrat-like"/>
</dbReference>
<feature type="domain" description="3-beta hydroxysteroid dehydrogenase/isomerase" evidence="3">
    <location>
        <begin position="21"/>
        <end position="122"/>
    </location>
</feature>
<organism evidence="4 5">
    <name type="scientific">Stylosanthes scabra</name>
    <dbReference type="NCBI Taxonomy" id="79078"/>
    <lineage>
        <taxon>Eukaryota</taxon>
        <taxon>Viridiplantae</taxon>
        <taxon>Streptophyta</taxon>
        <taxon>Embryophyta</taxon>
        <taxon>Tracheophyta</taxon>
        <taxon>Spermatophyta</taxon>
        <taxon>Magnoliopsida</taxon>
        <taxon>eudicotyledons</taxon>
        <taxon>Gunneridae</taxon>
        <taxon>Pentapetalae</taxon>
        <taxon>rosids</taxon>
        <taxon>fabids</taxon>
        <taxon>Fabales</taxon>
        <taxon>Fabaceae</taxon>
        <taxon>Papilionoideae</taxon>
        <taxon>50 kb inversion clade</taxon>
        <taxon>dalbergioids sensu lato</taxon>
        <taxon>Dalbergieae</taxon>
        <taxon>Pterocarpus clade</taxon>
        <taxon>Stylosanthes</taxon>
    </lineage>
</organism>
<evidence type="ECO:0000256" key="2">
    <source>
        <dbReference type="ARBA" id="ARBA00023002"/>
    </source>
</evidence>
<dbReference type="PANTHER" id="PTHR10366">
    <property type="entry name" value="NAD DEPENDENT EPIMERASE/DEHYDRATASE"/>
    <property type="match status" value="1"/>
</dbReference>
<comment type="caution">
    <text evidence="4">The sequence shown here is derived from an EMBL/GenBank/DDBJ whole genome shotgun (WGS) entry which is preliminary data.</text>
</comment>
<name>A0ABU6RCQ2_9FABA</name>
<evidence type="ECO:0000313" key="5">
    <source>
        <dbReference type="Proteomes" id="UP001341840"/>
    </source>
</evidence>
<keyword evidence="5" id="KW-1185">Reference proteome</keyword>
<protein>
    <recommendedName>
        <fullName evidence="3">3-beta hydroxysteroid dehydrogenase/isomerase domain-containing protein</fullName>
    </recommendedName>
</protein>
<evidence type="ECO:0000313" key="4">
    <source>
        <dbReference type="EMBL" id="MED6121798.1"/>
    </source>
</evidence>
<dbReference type="InterPro" id="IPR007658">
    <property type="entry name" value="DUF594"/>
</dbReference>
<dbReference type="PANTHER" id="PTHR10366:SF563">
    <property type="entry name" value="CINNAMOYL-COA REDUCTASE 16"/>
    <property type="match status" value="1"/>
</dbReference>
<dbReference type="InterPro" id="IPR002225">
    <property type="entry name" value="3Beta_OHSteriod_DH/Estase"/>
</dbReference>
<proteinExistence type="predicted"/>
<accession>A0ABU6RCQ2</accession>
<dbReference type="Pfam" id="PF04578">
    <property type="entry name" value="DUF594"/>
    <property type="match status" value="1"/>
</dbReference>
<reference evidence="4 5" key="1">
    <citation type="journal article" date="2023" name="Plants (Basel)">
        <title>Bridging the Gap: Combining Genomics and Transcriptomics Approaches to Understand Stylosanthes scabra, an Orphan Legume from the Brazilian Caatinga.</title>
        <authorList>
            <person name="Ferreira-Neto J.R.C."/>
            <person name="da Silva M.D."/>
            <person name="Binneck E."/>
            <person name="de Melo N.F."/>
            <person name="da Silva R.H."/>
            <person name="de Melo A.L.T.M."/>
            <person name="Pandolfi V."/>
            <person name="Bustamante F.O."/>
            <person name="Brasileiro-Vidal A.C."/>
            <person name="Benko-Iseppon A.M."/>
        </authorList>
    </citation>
    <scope>NUCLEOTIDE SEQUENCE [LARGE SCALE GENOMIC DNA]</scope>
    <source>
        <tissue evidence="4">Leaves</tissue>
    </source>
</reference>